<dbReference type="InterPro" id="IPR027417">
    <property type="entry name" value="P-loop_NTPase"/>
</dbReference>
<dbReference type="AlphaFoldDB" id="A0A0C2SDF3"/>
<dbReference type="Gene3D" id="3.40.50.300">
    <property type="entry name" value="P-loop containing nucleotide triphosphate hydrolases"/>
    <property type="match status" value="1"/>
</dbReference>
<dbReference type="HOGENOM" id="CLU_2694373_0_0_1"/>
<feature type="domain" description="Helicase C-terminal" evidence="1">
    <location>
        <begin position="21"/>
        <end position="71"/>
    </location>
</feature>
<evidence type="ECO:0000313" key="3">
    <source>
        <dbReference type="Proteomes" id="UP000054549"/>
    </source>
</evidence>
<dbReference type="EMBL" id="KN818290">
    <property type="protein sequence ID" value="KIL61015.1"/>
    <property type="molecule type" value="Genomic_DNA"/>
</dbReference>
<evidence type="ECO:0000259" key="1">
    <source>
        <dbReference type="Pfam" id="PF00271"/>
    </source>
</evidence>
<dbReference type="InParanoid" id="A0A0C2SDF3"/>
<sequence length="74" mass="8173">MYGWSLCAEDPLGCVRLWNSLTSPSYNEKTLQLFQNNPRTRVIVASIAFGMGMNVKNITHSINLGIPDSCDALV</sequence>
<dbReference type="Proteomes" id="UP000054549">
    <property type="component" value="Unassembled WGS sequence"/>
</dbReference>
<dbReference type="SUPFAM" id="SSF52540">
    <property type="entry name" value="P-loop containing nucleoside triphosphate hydrolases"/>
    <property type="match status" value="1"/>
</dbReference>
<protein>
    <recommendedName>
        <fullName evidence="1">Helicase C-terminal domain-containing protein</fullName>
    </recommendedName>
</protein>
<evidence type="ECO:0000313" key="2">
    <source>
        <dbReference type="EMBL" id="KIL61015.1"/>
    </source>
</evidence>
<accession>A0A0C2SDF3</accession>
<organism evidence="2 3">
    <name type="scientific">Amanita muscaria (strain Koide BX008)</name>
    <dbReference type="NCBI Taxonomy" id="946122"/>
    <lineage>
        <taxon>Eukaryota</taxon>
        <taxon>Fungi</taxon>
        <taxon>Dikarya</taxon>
        <taxon>Basidiomycota</taxon>
        <taxon>Agaricomycotina</taxon>
        <taxon>Agaricomycetes</taxon>
        <taxon>Agaricomycetidae</taxon>
        <taxon>Agaricales</taxon>
        <taxon>Pluteineae</taxon>
        <taxon>Amanitaceae</taxon>
        <taxon>Amanita</taxon>
    </lineage>
</organism>
<keyword evidence="3" id="KW-1185">Reference proteome</keyword>
<dbReference type="InterPro" id="IPR001650">
    <property type="entry name" value="Helicase_C-like"/>
</dbReference>
<proteinExistence type="predicted"/>
<gene>
    <name evidence="2" type="ORF">M378DRAFT_83067</name>
</gene>
<reference evidence="2 3" key="1">
    <citation type="submission" date="2014-04" db="EMBL/GenBank/DDBJ databases">
        <title>Evolutionary Origins and Diversification of the Mycorrhizal Mutualists.</title>
        <authorList>
            <consortium name="DOE Joint Genome Institute"/>
            <consortium name="Mycorrhizal Genomics Consortium"/>
            <person name="Kohler A."/>
            <person name="Kuo A."/>
            <person name="Nagy L.G."/>
            <person name="Floudas D."/>
            <person name="Copeland A."/>
            <person name="Barry K.W."/>
            <person name="Cichocki N."/>
            <person name="Veneault-Fourrey C."/>
            <person name="LaButti K."/>
            <person name="Lindquist E.A."/>
            <person name="Lipzen A."/>
            <person name="Lundell T."/>
            <person name="Morin E."/>
            <person name="Murat C."/>
            <person name="Riley R."/>
            <person name="Ohm R."/>
            <person name="Sun H."/>
            <person name="Tunlid A."/>
            <person name="Henrissat B."/>
            <person name="Grigoriev I.V."/>
            <person name="Hibbett D.S."/>
            <person name="Martin F."/>
        </authorList>
    </citation>
    <scope>NUCLEOTIDE SEQUENCE [LARGE SCALE GENOMIC DNA]</scope>
    <source>
        <strain evidence="2 3">Koide BX008</strain>
    </source>
</reference>
<dbReference type="OrthoDB" id="3260945at2759"/>
<dbReference type="Pfam" id="PF00271">
    <property type="entry name" value="Helicase_C"/>
    <property type="match status" value="1"/>
</dbReference>
<feature type="non-terminal residue" evidence="2">
    <location>
        <position position="74"/>
    </location>
</feature>
<name>A0A0C2SDF3_AMAMK</name>